<keyword evidence="5" id="KW-0511">Multifunctional enzyme</keyword>
<dbReference type="PROSITE" id="PS52004">
    <property type="entry name" value="KS3_2"/>
    <property type="match status" value="2"/>
</dbReference>
<dbReference type="Pfam" id="PF00698">
    <property type="entry name" value="Acyl_transf_1"/>
    <property type="match status" value="2"/>
</dbReference>
<feature type="active site" description="Proton acceptor; for dehydratase activity" evidence="12">
    <location>
        <position position="1044"/>
    </location>
</feature>
<dbReference type="eggNOG" id="COG3321">
    <property type="taxonomic scope" value="Bacteria"/>
</dbReference>
<dbReference type="GO" id="GO:0031177">
    <property type="term" value="F:phosphopantetheine binding"/>
    <property type="evidence" value="ECO:0007669"/>
    <property type="project" value="InterPro"/>
</dbReference>
<dbReference type="GO" id="GO:0004315">
    <property type="term" value="F:3-oxoacyl-[acyl-carrier-protein] synthase activity"/>
    <property type="evidence" value="ECO:0007669"/>
    <property type="project" value="InterPro"/>
</dbReference>
<dbReference type="InterPro" id="IPR014031">
    <property type="entry name" value="Ketoacyl_synth_C"/>
</dbReference>
<evidence type="ECO:0000256" key="11">
    <source>
        <dbReference type="ARBA" id="ARBA00066981"/>
    </source>
</evidence>
<dbReference type="SMART" id="SM00826">
    <property type="entry name" value="PKS_DH"/>
    <property type="match status" value="2"/>
</dbReference>
<evidence type="ECO:0000256" key="4">
    <source>
        <dbReference type="ARBA" id="ARBA00022737"/>
    </source>
</evidence>
<dbReference type="Pfam" id="PF00550">
    <property type="entry name" value="PP-binding"/>
    <property type="match status" value="3"/>
</dbReference>
<keyword evidence="6 17" id="KW-0012">Acyltransferase</keyword>
<feature type="active site" description="Proton donor; for dehydratase activity" evidence="12">
    <location>
        <position position="1211"/>
    </location>
</feature>
<dbReference type="SMART" id="SM00829">
    <property type="entry name" value="PKS_ER"/>
    <property type="match status" value="1"/>
</dbReference>
<dbReference type="CDD" id="cd05195">
    <property type="entry name" value="enoyl_red"/>
    <property type="match status" value="1"/>
</dbReference>
<dbReference type="EMBL" id="AYXG01000027">
    <property type="protein sequence ID" value="EWC64011.1"/>
    <property type="molecule type" value="Genomic_DNA"/>
</dbReference>
<keyword evidence="3 17" id="KW-0808">Transferase</keyword>
<dbReference type="InterPro" id="IPR011032">
    <property type="entry name" value="GroES-like_sf"/>
</dbReference>
<comment type="caution">
    <text evidence="17">The sequence shown here is derived from an EMBL/GenBank/DDBJ whole genome shotgun (WGS) entry which is preliminary data.</text>
</comment>
<comment type="pathway">
    <text evidence="9">Antibiotic biosynthesis; erythromycin biosynthesis.</text>
</comment>
<feature type="region of interest" description="C-terminal hotdog fold" evidence="12">
    <location>
        <begin position="2831"/>
        <end position="2969"/>
    </location>
</feature>
<dbReference type="InterPro" id="IPR014043">
    <property type="entry name" value="Acyl_transferase_dom"/>
</dbReference>
<evidence type="ECO:0000256" key="12">
    <source>
        <dbReference type="PROSITE-ProRule" id="PRU01363"/>
    </source>
</evidence>
<dbReference type="Gene3D" id="3.40.50.720">
    <property type="entry name" value="NAD(P)-binding Rossmann-like Domain"/>
    <property type="match status" value="2"/>
</dbReference>
<dbReference type="FunFam" id="3.40.50.720:FF:000209">
    <property type="entry name" value="Polyketide synthase Pks12"/>
    <property type="match status" value="1"/>
</dbReference>
<keyword evidence="4" id="KW-0677">Repeat</keyword>
<feature type="region of interest" description="N-terminal hotdog fold" evidence="12">
    <location>
        <begin position="2706"/>
        <end position="2820"/>
    </location>
</feature>
<dbReference type="InterPro" id="IPR020807">
    <property type="entry name" value="PKS_DH"/>
</dbReference>
<dbReference type="Gene3D" id="3.10.129.110">
    <property type="entry name" value="Polyketide synthase dehydratase"/>
    <property type="match status" value="2"/>
</dbReference>
<dbReference type="InterPro" id="IPR016036">
    <property type="entry name" value="Malonyl_transacylase_ACP-bd"/>
</dbReference>
<evidence type="ECO:0000256" key="13">
    <source>
        <dbReference type="SAM" id="MobiDB-lite"/>
    </source>
</evidence>
<dbReference type="Gene3D" id="3.40.50.11460">
    <property type="match status" value="1"/>
</dbReference>
<sequence length="3923" mass="402942">MSDLGGVAALLDLVRTRVGEVLLAKDPQAPAAPAPDAAFLDLGFDSLAAVDLHRRLVAELGVALPVTLVYDHPTPAALAAHLHTVLTGTEDTTPGSVTRPVDEDDPIAIVAAGCRFPGGVASPDDLWDLVAEGRDATSDFPSNRGWDLDALHDPDPDTPGTTYTRRGGFLHDADRFDAAFFGISPREATAMDPQQRLLLETTWEALENAGIDPLGLRGGDTGVFVGIESHEYGPGLAHAADGAEGYLLTGTASSVASGRIAYAFGFEGPTVTVDTACSSSLVALHLAVRALRRGECGLAVAGGAAVMASPGGFLAFSRQRGLSADGRCKPFSASADGTGWSEGAGVLVLQRLSEATRLGHPVLAVVRGTAINSDGASNGLTAPNGRAQRRVIHAALADAGLRPSDVDMVEAHGTGTALGDPVEANALLAAYGHDREQPLWLGSVKSNLGHTQAAAGVAGVIKSVLALRHGVLPRSLHADEPTPRVDWTSGAVSLLGEARPWPELDRPRRAGVSSFGMSGTNAHVILEQAPPTPDPGAPSAAATASAAAVGIGAATGGADFAAAGAGAGRPAALVLSARSEAALRELARRLGDIDADPADLGATLAATRTTRLEHRAVVMAADRAAARAGLTAVAGGASAANAVTGAPEPGGRVAFLFTGQGAQRVGMGRELHAAFPAFAAAFDEVCAHLDRHLDPGVREVVLSGDPRVHETRYTQPALFAVEVALVRLLGSWGLHPDLVAGHSVGEVAAAHVAGVLSVQDAAILVTARGRLMHALPPGGAMAAVEAAAAEVEPVLTAGVAVAAVNGPTSVVVSGVAGEVGAVAAHFAALGRRTTALRVSHAFHSPLVDPVLAEFRRYARVLDYAEPTTPVVSTLTGALATAAELGSPDYWTSHVREAVRFHDAVRALADAGATTFVEVGPDAALIALAQPELPPGACVPLLRRDRPEVATLLTAVATAHTRGAAVDWSAVAGGAGGRRVPLPNYPFQRESFWLAHDRPGTDVTAAGLSTPDHPLLAASVDRPGTDGALLTGRLSTTTHPWLADHVVLGATVLPGTAFVELAVRAGDEVGCAHVEELTLHAPLTLPESGGVELRVLVGDADTHGRRDLAVHSRTDAKRDPAADGDWQHHASGVLAPTAPAPAPAEGTWPPKGAEPVDTSTTHARLAATGLAYGPAFLGLRRAWRRGEQVFAEVTLPDGVEPARFGLHPALLDAALHAVELGALPATDAPALPFAWSDVSLHATGARSARVTITRAGDRSVTLTLHDESGAALLTAGSLALRTAEPDQFGSPTAPLFHLDWVPAPTQDTPAAEVVVAPLTTAADGFAEGAHEAARRALELVGDWLAQDRPERLVITTRGAVGPGATTPALAAAWGLVRSAQTEHPGRFALLDLDPDTDAAPTPADLAACAGDEPQVAVRGGHHLVPRIARTPAPGITGTDTAAPTTAATPGTATATPGTPTPGTPGTGTLTPGTPGTGIAGTFGTIAPSGTAAAGIFGAAGTPGAAGTGITAGDTVLITGGTGTLGGLLARHLVTACGVRRLVLTSRSGHAPELAAELAGLGADVVVAACDVAEREQVAALLAAHPVTAVVHAAGVLDDGVVEALTPERVAAVLRPKVDGAAHLAELAGPLSAFVLFSSSAATFGDAGQGNYAAANAALDAYAAHLRAAGRPAVSLGWGFWKQRSGMTAALSEADVERMRRSGTGPLGTEDALALFDLATSGNRAALLPMRLEPARVRDVPSVLRSLVRSRVRRASASVAGEVGGLAGAVAGLGADARRAAVLDLVRAEVAAVLGHGDPAAVVEGGAFKDLGFDSLTAVELRNRLSALTGSRLPATLVFDHPTPGALAERLLADLAGAPAAAPVAAVAAVGVDEPIAVVAMSCRYPGGVGSPEDLWAALLDGRDATSDFPANRDWDVEALYDPDPDKPGTTYTRRGGFLADAPDFDAAFFGVSPREALAMDPQQRVLLEASWEVLERAGLDPSGLRGSRTGVFAGVMYHDYAARLRSVPEDLEGFLGNGSAASVVSGRVSYTFGFEGPAVTVDTACSSSLVALHLAAQSLRQGECDLALAGGVTVLSTPEVFVDFSRQRGLAADGRSKPFAAAADGVGWSEGVGVLLLERLSDARRNGHQVLAVVRGSAVNQDGASNGLTAPNGPSQQRVIRQALANAGLSTQDVDVVEAHGTGTTLGDPIEAQALMATYGQDRSKPLWLGSVKSNLGHTQAAAGVAGVIKAVLAMRHGVLPKTLHVDAPSPHVDWSEGAVELLTEARPWPEVRRARRAAVSSFGISGTNAHVIVEGVPADEPVPVPAVPVVPWVVSARTPEAVRAQGERLAEWAAGTEVDPVAVGSALALGRQRFEHRAVVVGTSPEELVAGLGSLSPVVAGSGKTALVFTGQGSQRLGMGRELYETYPVFARAWDEVIEHLSIPDLPVEDTGFAQPAIFAFEVAVVRLLESWGVRADAFVGHSIGELAAAYVAGVWSLEDACKLVAARASLMQALPRGGAMVAIPVAESEIELPEGVSVAAVNGAESVVVSGDEDAVLALAAQFPRSKRLNTSHAFHSAHMEPMLAAFREVAESVVYNEPKVPVIGAEVTSPEYWVQQVRGAVRFHDAIQQVQGMVLVEVGPDASLTALTGGVALQRRDKPEAVNLVAGLGKAHALGASVDWAAFFGGPGAHVDLPTYAFQHEHYWLDAGTGAGDVGALGLDDADHPLVGAAVEVPDGVVLTGRLSLRTHPWLADHAVLGSVLLPGTAFVELAVRAGDQVGLPHVADLTLQAPLVLPEDGAVDLRVVVDAEQRVEVHSRVGDDPWTQHAVGALTADAPTGAVLDQWPPAGARRVDTDSAYADLADQGYHYGPAFQGLRAVWRRGAEVFAEVELPDDVPADRFGLHPALLDAALHALGLGVDSAENPEALGLPFSWEGVTLHAAGARALRVRLAPSGTGAFALALADPAGQPVATVAALALRPVSTDQLAPASAAWSSLFRVDWPALTAEPADPQPCAVLGTDALGLHDLLKAGGAAVDTAVDLPALLARPVPPVVFAPLPAADGDLVDATHAATQGVLAFVRTWLDVDATAAARLVVTTRGAVSTGAGDDPTDLAHAAAWGLLRSAQAENPGRIVLLDLDPATAQAPAAGALAAALATDEPQLALRDGVVRTPRFARGATTAALVPPTGSQTWRLEVSATGTLENLVLADSPAAVAPLAPGQVRVGVRAAGMNFRDPLIALGEYPGYDLLGSEGAGVVLEVGPGVDDLVPGDRVMGLFDGSFGPVAVADRLRLARTPDSLSDAQAATVPVVFLTAYYGLVDLARLRAGERLLVHAATGGVGMAAVQIARHLGAEVFATASPGKWDVLRGMGFTEDRIASSRTLDFEDKVLGATGGAGVDVVLDSLAREFVDASLRLLPRGGRFLEMGKTDIRDPQAVAAEHAGVDYRAFDISDAPNDRIQTMLDEVLSLLDRGVLRPHPIRAWDVRRAPEAFRFLSQARHTGKLVLTVPRGMAGGTVLITGGTGVLGGEIARHVVAEHGVRDLVLLSRRGVTAEGAPELVAELESLGARVRVEACDAADRAAVAKVLGSLEVPLSGVVHTAGVLDDGLLTSLTPERLERVMRPKVDAAVVLHELTRDLDLAAFILFSSVAATFGDAGQGNYAAANAFLDALAAHRRAHGLPAASLAWGLWEQRSGMTAHLTDTDVERMRRSGMAPLGTADALALLDLALAVDEPLLAPMRLDPRRLPAHPDPVLRGLAGAAGRRTASAGGGAESLAQRLAGRSAEEQDALVLDLVRGEVATVLGHADPAAVDPGQAFKELGFDSLTAVELRNRLTGATGERLPATLVFDYPSPAALAARLRAQLAPAAAAAPQGDPVEVALRAALAATPLARFREEGLLDALLRLTGLAQDDPADDAGDTDPEDSIDAMDADRLIRLALGNQD</sequence>
<dbReference type="Pfam" id="PF16197">
    <property type="entry name" value="KAsynt_C_assoc"/>
    <property type="match status" value="2"/>
</dbReference>
<evidence type="ECO:0000256" key="3">
    <source>
        <dbReference type="ARBA" id="ARBA00022679"/>
    </source>
</evidence>
<dbReference type="Pfam" id="PF02801">
    <property type="entry name" value="Ketoacyl-synt_C"/>
    <property type="match status" value="2"/>
</dbReference>
<dbReference type="Gene3D" id="3.90.180.10">
    <property type="entry name" value="Medium-chain alcohol dehydrogenases, catalytic domain"/>
    <property type="match status" value="1"/>
</dbReference>
<dbReference type="SUPFAM" id="SSF50129">
    <property type="entry name" value="GroES-like"/>
    <property type="match status" value="1"/>
</dbReference>
<dbReference type="CDD" id="cd00833">
    <property type="entry name" value="PKS"/>
    <property type="match status" value="2"/>
</dbReference>
<feature type="compositionally biased region" description="Basic and acidic residues" evidence="13">
    <location>
        <begin position="1109"/>
        <end position="1127"/>
    </location>
</feature>
<dbReference type="SUPFAM" id="SSF51735">
    <property type="entry name" value="NAD(P)-binding Rossmann-fold domains"/>
    <property type="match status" value="5"/>
</dbReference>
<evidence type="ECO:0000256" key="7">
    <source>
        <dbReference type="ARBA" id="ARBA00052442"/>
    </source>
</evidence>
<dbReference type="InterPro" id="IPR049900">
    <property type="entry name" value="PKS_mFAS_DH"/>
</dbReference>
<feature type="domain" description="Ketosynthase family 3 (KS3)" evidence="15">
    <location>
        <begin position="104"/>
        <end position="528"/>
    </location>
</feature>
<feature type="domain" description="PKS/mFAS DH" evidence="16">
    <location>
        <begin position="2706"/>
        <end position="2969"/>
    </location>
</feature>
<dbReference type="InterPro" id="IPR016035">
    <property type="entry name" value="Acyl_Trfase/lysoPLipase"/>
</dbReference>
<dbReference type="SMART" id="SM00827">
    <property type="entry name" value="PKS_AT"/>
    <property type="match status" value="2"/>
</dbReference>
<dbReference type="PROSITE" id="PS00012">
    <property type="entry name" value="PHOSPHOPANTETHEINE"/>
    <property type="match status" value="2"/>
</dbReference>
<evidence type="ECO:0000256" key="2">
    <source>
        <dbReference type="ARBA" id="ARBA00022553"/>
    </source>
</evidence>
<dbReference type="InterPro" id="IPR049551">
    <property type="entry name" value="PKS_DH_C"/>
</dbReference>
<dbReference type="SMART" id="SM00822">
    <property type="entry name" value="PKS_KR"/>
    <property type="match status" value="2"/>
</dbReference>
<dbReference type="EC" id="2.3.1.94" evidence="11"/>
<dbReference type="InterPro" id="IPR013154">
    <property type="entry name" value="ADH-like_N"/>
</dbReference>
<dbReference type="GO" id="GO:0004312">
    <property type="term" value="F:fatty acid synthase activity"/>
    <property type="evidence" value="ECO:0007669"/>
    <property type="project" value="TreeGrafter"/>
</dbReference>
<dbReference type="InterPro" id="IPR042104">
    <property type="entry name" value="PKS_dehydratase_sf"/>
</dbReference>
<dbReference type="InterPro" id="IPR032821">
    <property type="entry name" value="PKS_assoc"/>
</dbReference>
<dbReference type="eggNOG" id="COG0604">
    <property type="taxonomic scope" value="Bacteria"/>
</dbReference>
<dbReference type="Gene3D" id="3.40.366.10">
    <property type="entry name" value="Malonyl-Coenzyme A Acyl Carrier Protein, domain 2"/>
    <property type="match status" value="2"/>
</dbReference>
<dbReference type="PROSITE" id="PS52019">
    <property type="entry name" value="PKS_MFAS_DH"/>
    <property type="match status" value="2"/>
</dbReference>
<keyword evidence="2" id="KW-0597">Phosphoprotein</keyword>
<dbReference type="PATRIC" id="fig|909613.9.peg.740"/>
<keyword evidence="18" id="KW-1185">Reference proteome</keyword>
<dbReference type="InterPro" id="IPR020806">
    <property type="entry name" value="PKS_PP-bd"/>
</dbReference>
<comment type="function">
    <text evidence="8">Involved in the biosynthesis of antibiotic erythromycin via the biosynthesis of its aglycone precursor, 6-deoxyerythronolide B (6-dEB).</text>
</comment>
<dbReference type="OrthoDB" id="9778690at2"/>
<evidence type="ECO:0000256" key="6">
    <source>
        <dbReference type="ARBA" id="ARBA00023315"/>
    </source>
</evidence>
<dbReference type="Gene3D" id="3.30.70.3290">
    <property type="match status" value="2"/>
</dbReference>
<feature type="domain" description="Ketosynthase family 3 (KS3)" evidence="15">
    <location>
        <begin position="1871"/>
        <end position="2295"/>
    </location>
</feature>
<evidence type="ECO:0000313" key="17">
    <source>
        <dbReference type="EMBL" id="EWC64011.1"/>
    </source>
</evidence>
<dbReference type="SUPFAM" id="SSF53901">
    <property type="entry name" value="Thiolase-like"/>
    <property type="match status" value="2"/>
</dbReference>
<feature type="region of interest" description="Disordered" evidence="13">
    <location>
        <begin position="1109"/>
        <end position="1144"/>
    </location>
</feature>
<feature type="domain" description="Carrier" evidence="14">
    <location>
        <begin position="1778"/>
        <end position="1853"/>
    </location>
</feature>
<dbReference type="FunFam" id="3.40.366.10:FF:000002">
    <property type="entry name" value="Probable polyketide synthase 2"/>
    <property type="match status" value="1"/>
</dbReference>
<dbReference type="InterPro" id="IPR049552">
    <property type="entry name" value="PKS_DH_N"/>
</dbReference>
<dbReference type="Proteomes" id="UP000019277">
    <property type="component" value="Unassembled WGS sequence"/>
</dbReference>
<feature type="domain" description="Carrier" evidence="14">
    <location>
        <begin position="3769"/>
        <end position="3844"/>
    </location>
</feature>
<feature type="region of interest" description="N-terminal hotdog fold" evidence="12">
    <location>
        <begin position="1012"/>
        <end position="1140"/>
    </location>
</feature>
<evidence type="ECO:0000256" key="10">
    <source>
        <dbReference type="ARBA" id="ARBA00063272"/>
    </source>
</evidence>
<evidence type="ECO:0000259" key="14">
    <source>
        <dbReference type="PROSITE" id="PS50075"/>
    </source>
</evidence>
<feature type="domain" description="PKS/mFAS DH" evidence="16">
    <location>
        <begin position="1012"/>
        <end position="1288"/>
    </location>
</feature>
<dbReference type="SMART" id="SM01294">
    <property type="entry name" value="PKS_PP_betabranch"/>
    <property type="match status" value="2"/>
</dbReference>
<dbReference type="SUPFAM" id="SSF52151">
    <property type="entry name" value="FabD/lysophospholipase-like"/>
    <property type="match status" value="2"/>
</dbReference>
<protein>
    <recommendedName>
        <fullName evidence="11">6-deoxyerythronolide-B synthase</fullName>
        <ecNumber evidence="11">2.3.1.94</ecNumber>
    </recommendedName>
</protein>
<dbReference type="InterPro" id="IPR001227">
    <property type="entry name" value="Ac_transferase_dom_sf"/>
</dbReference>
<dbReference type="PROSITE" id="PS00606">
    <property type="entry name" value="KS3_1"/>
    <property type="match status" value="2"/>
</dbReference>
<feature type="domain" description="Carrier" evidence="14">
    <location>
        <begin position="5"/>
        <end position="86"/>
    </location>
</feature>
<dbReference type="InterPro" id="IPR009081">
    <property type="entry name" value="PP-bd_ACP"/>
</dbReference>
<dbReference type="CDD" id="cd08956">
    <property type="entry name" value="KR_3_FAS_SDR_x"/>
    <property type="match status" value="2"/>
</dbReference>
<dbReference type="InterPro" id="IPR016039">
    <property type="entry name" value="Thiolase-like"/>
</dbReference>
<accession>W7J4T6</accession>
<dbReference type="Pfam" id="PF13602">
    <property type="entry name" value="ADH_zinc_N_2"/>
    <property type="match status" value="1"/>
</dbReference>
<dbReference type="FunFam" id="3.40.47.10:FF:000019">
    <property type="entry name" value="Polyketide synthase type I"/>
    <property type="match status" value="2"/>
</dbReference>
<dbReference type="PANTHER" id="PTHR43775:SF51">
    <property type="entry name" value="INACTIVE PHENOLPHTHIOCEROL SYNTHESIS POLYKETIDE SYNTHASE TYPE I PKS1-RELATED"/>
    <property type="match status" value="1"/>
</dbReference>
<dbReference type="Pfam" id="PF08240">
    <property type="entry name" value="ADH_N"/>
    <property type="match status" value="1"/>
</dbReference>
<dbReference type="SUPFAM" id="SSF55048">
    <property type="entry name" value="Probable ACP-binding domain of malonyl-CoA ACP transacylase"/>
    <property type="match status" value="2"/>
</dbReference>
<dbReference type="SMART" id="SM00825">
    <property type="entry name" value="PKS_KS"/>
    <property type="match status" value="2"/>
</dbReference>
<dbReference type="InterPro" id="IPR020843">
    <property type="entry name" value="ER"/>
</dbReference>
<dbReference type="InterPro" id="IPR057326">
    <property type="entry name" value="KR_dom"/>
</dbReference>
<dbReference type="PANTHER" id="PTHR43775">
    <property type="entry name" value="FATTY ACID SYNTHASE"/>
    <property type="match status" value="1"/>
</dbReference>
<dbReference type="InterPro" id="IPR013968">
    <property type="entry name" value="PKS_KR"/>
</dbReference>
<organism evidence="17 18">
    <name type="scientific">Actinokineospora spheciospongiae</name>
    <dbReference type="NCBI Taxonomy" id="909613"/>
    <lineage>
        <taxon>Bacteria</taxon>
        <taxon>Bacillati</taxon>
        <taxon>Actinomycetota</taxon>
        <taxon>Actinomycetes</taxon>
        <taxon>Pseudonocardiales</taxon>
        <taxon>Pseudonocardiaceae</taxon>
        <taxon>Actinokineospora</taxon>
    </lineage>
</organism>
<evidence type="ECO:0000256" key="1">
    <source>
        <dbReference type="ARBA" id="ARBA00022450"/>
    </source>
</evidence>
<dbReference type="InterPro" id="IPR036736">
    <property type="entry name" value="ACP-like_sf"/>
</dbReference>
<dbReference type="STRING" id="909613.UO65_0722"/>
<evidence type="ECO:0000259" key="15">
    <source>
        <dbReference type="PROSITE" id="PS52004"/>
    </source>
</evidence>
<feature type="active site" description="Proton acceptor; for dehydratase activity" evidence="12">
    <location>
        <position position="2736"/>
    </location>
</feature>
<dbReference type="Gene3D" id="3.40.47.10">
    <property type="match status" value="2"/>
</dbReference>
<feature type="compositionally biased region" description="Low complexity" evidence="13">
    <location>
        <begin position="1429"/>
        <end position="1456"/>
    </location>
</feature>
<dbReference type="Pfam" id="PF22953">
    <property type="entry name" value="SpnB_Rossmann"/>
    <property type="match status" value="2"/>
</dbReference>
<dbReference type="Pfam" id="PF00109">
    <property type="entry name" value="ketoacyl-synt"/>
    <property type="match status" value="2"/>
</dbReference>
<evidence type="ECO:0000256" key="9">
    <source>
        <dbReference type="ARBA" id="ARBA00060622"/>
    </source>
</evidence>
<comment type="subunit">
    <text evidence="10">Homodimer. Erythronolide synthase is composed of EryAI, EryAII and EryAIII multimodular (2 modules) polypeptides each coding for a functional synthase subunit which participates in 2 of the six FAS-like elongation steps required for formation of the polyketide. Module 1, 2, 3, 4, 5, and 6 participating in biosynthesis steps 1, 2, 3, 4, 5, and 6, respectively.</text>
</comment>
<dbReference type="PROSITE" id="PS50075">
    <property type="entry name" value="CARRIER"/>
    <property type="match status" value="3"/>
</dbReference>
<dbReference type="InterPro" id="IPR020841">
    <property type="entry name" value="PKS_Beta-ketoAc_synthase_dom"/>
</dbReference>
<feature type="active site" description="Proton donor; for dehydratase activity" evidence="12">
    <location>
        <position position="2890"/>
    </location>
</feature>
<dbReference type="Pfam" id="PF21089">
    <property type="entry name" value="PKS_DH_N"/>
    <property type="match status" value="2"/>
</dbReference>
<dbReference type="Gene3D" id="1.10.1200.10">
    <property type="entry name" value="ACP-like"/>
    <property type="match status" value="3"/>
</dbReference>
<evidence type="ECO:0000256" key="5">
    <source>
        <dbReference type="ARBA" id="ARBA00023268"/>
    </source>
</evidence>
<keyword evidence="1" id="KW-0596">Phosphopantetheine</keyword>
<name>W7J4T6_9PSEU</name>
<dbReference type="FunFam" id="1.10.1200.10:FF:000007">
    <property type="entry name" value="Probable polyketide synthase pks17"/>
    <property type="match status" value="2"/>
</dbReference>
<dbReference type="Pfam" id="PF08659">
    <property type="entry name" value="KR"/>
    <property type="match status" value="2"/>
</dbReference>
<dbReference type="FunFam" id="3.90.180.10:FF:000032">
    <property type="entry name" value="Probable polyketide synthase pks1"/>
    <property type="match status" value="1"/>
</dbReference>
<dbReference type="InterPro" id="IPR018201">
    <property type="entry name" value="Ketoacyl_synth_AS"/>
</dbReference>
<gene>
    <name evidence="17" type="ORF">UO65_0722</name>
</gene>
<proteinExistence type="predicted"/>
<dbReference type="InterPro" id="IPR036291">
    <property type="entry name" value="NAD(P)-bd_dom_sf"/>
</dbReference>
<dbReference type="GO" id="GO:0047879">
    <property type="term" value="F:erythronolide synthase activity"/>
    <property type="evidence" value="ECO:0007669"/>
    <property type="project" value="UniProtKB-EC"/>
</dbReference>
<feature type="region of interest" description="C-terminal hotdog fold" evidence="12">
    <location>
        <begin position="1152"/>
        <end position="1288"/>
    </location>
</feature>
<evidence type="ECO:0000259" key="16">
    <source>
        <dbReference type="PROSITE" id="PS52019"/>
    </source>
</evidence>
<reference evidence="17 18" key="1">
    <citation type="journal article" date="2014" name="Genome Announc.">
        <title>Draft Genome Sequence of the Antitrypanosomally Active Sponge-Associated Bacterium Actinokineospora sp. Strain EG49.</title>
        <authorList>
            <person name="Harjes J."/>
            <person name="Ryu T."/>
            <person name="Abdelmohsen U.R."/>
            <person name="Moitinho-Silva L."/>
            <person name="Horn H."/>
            <person name="Ravasi T."/>
            <person name="Hentschel U."/>
        </authorList>
    </citation>
    <scope>NUCLEOTIDE SEQUENCE [LARGE SCALE GENOMIC DNA]</scope>
    <source>
        <strain evidence="17 18">EG49</strain>
    </source>
</reference>
<evidence type="ECO:0000313" key="18">
    <source>
        <dbReference type="Proteomes" id="UP000019277"/>
    </source>
</evidence>
<evidence type="ECO:0000256" key="8">
    <source>
        <dbReference type="ARBA" id="ARBA00060158"/>
    </source>
</evidence>
<dbReference type="InterPro" id="IPR006162">
    <property type="entry name" value="Ppantetheine_attach_site"/>
</dbReference>
<comment type="catalytic activity">
    <reaction evidence="7">
        <text>6 (S)-methylmalonyl-CoA + propanoyl-CoA + 6 NADPH + 12 H(+) = 6-deoxyerythronolide B + 6 CO2 + 6 NADP(+) + 7 CoA + H2O</text>
        <dbReference type="Rhea" id="RHEA:23068"/>
        <dbReference type="ChEBI" id="CHEBI:15377"/>
        <dbReference type="ChEBI" id="CHEBI:15378"/>
        <dbReference type="ChEBI" id="CHEBI:16089"/>
        <dbReference type="ChEBI" id="CHEBI:16526"/>
        <dbReference type="ChEBI" id="CHEBI:57287"/>
        <dbReference type="ChEBI" id="CHEBI:57327"/>
        <dbReference type="ChEBI" id="CHEBI:57392"/>
        <dbReference type="ChEBI" id="CHEBI:57783"/>
        <dbReference type="ChEBI" id="CHEBI:58349"/>
        <dbReference type="EC" id="2.3.1.94"/>
    </reaction>
</comment>
<dbReference type="InterPro" id="IPR055123">
    <property type="entry name" value="SpnB-like_Rossmann"/>
</dbReference>
<dbReference type="GO" id="GO:0006633">
    <property type="term" value="P:fatty acid biosynthetic process"/>
    <property type="evidence" value="ECO:0007669"/>
    <property type="project" value="InterPro"/>
</dbReference>
<dbReference type="SMART" id="SM00823">
    <property type="entry name" value="PKS_PP"/>
    <property type="match status" value="3"/>
</dbReference>
<dbReference type="SUPFAM" id="SSF47336">
    <property type="entry name" value="ACP-like"/>
    <property type="match status" value="3"/>
</dbReference>
<feature type="region of interest" description="Disordered" evidence="13">
    <location>
        <begin position="1426"/>
        <end position="1463"/>
    </location>
</feature>
<dbReference type="GO" id="GO:0016491">
    <property type="term" value="F:oxidoreductase activity"/>
    <property type="evidence" value="ECO:0007669"/>
    <property type="project" value="InterPro"/>
</dbReference>
<dbReference type="InterPro" id="IPR014030">
    <property type="entry name" value="Ketoacyl_synth_N"/>
</dbReference>
<dbReference type="InterPro" id="IPR050091">
    <property type="entry name" value="PKS_NRPS_Biosynth_Enz"/>
</dbReference>
<dbReference type="Pfam" id="PF14765">
    <property type="entry name" value="PS-DH"/>
    <property type="match status" value="2"/>
</dbReference>